<name>A0ACD3ADV8_9AGAR</name>
<organism evidence="1 2">
    <name type="scientific">Pluteus cervinus</name>
    <dbReference type="NCBI Taxonomy" id="181527"/>
    <lineage>
        <taxon>Eukaryota</taxon>
        <taxon>Fungi</taxon>
        <taxon>Dikarya</taxon>
        <taxon>Basidiomycota</taxon>
        <taxon>Agaricomycotina</taxon>
        <taxon>Agaricomycetes</taxon>
        <taxon>Agaricomycetidae</taxon>
        <taxon>Agaricales</taxon>
        <taxon>Pluteineae</taxon>
        <taxon>Pluteaceae</taxon>
        <taxon>Pluteus</taxon>
    </lineage>
</organism>
<protein>
    <submittedName>
        <fullName evidence="1">Uncharacterized protein</fullName>
    </submittedName>
</protein>
<dbReference type="EMBL" id="ML208501">
    <property type="protein sequence ID" value="TFK63853.1"/>
    <property type="molecule type" value="Genomic_DNA"/>
</dbReference>
<gene>
    <name evidence="1" type="ORF">BDN72DRAFT_847206</name>
</gene>
<evidence type="ECO:0000313" key="1">
    <source>
        <dbReference type="EMBL" id="TFK63853.1"/>
    </source>
</evidence>
<evidence type="ECO:0000313" key="2">
    <source>
        <dbReference type="Proteomes" id="UP000308600"/>
    </source>
</evidence>
<keyword evidence="2" id="KW-1185">Reference proteome</keyword>
<sequence length="246" mass="27075">MYCASTYYKTPVPQLVPYFLLLTITTPVEFPISSHLVSSHPIPSHRLLISYHHTPSGTVAPTNFLPQTTSKFRRPRKMSANTTATTNPNPNTTDTTTTTNPNTDTNPHTQIYDTQDNKKNTSVDVNVSTYTNRSSTPPSPGLMVVDLDYDSDEDMTESAVAVAESKATTPTDESSGDQSTQPEPPKKKDVIREGLEEYSGAMMGPSMMVLVPRALLERWDVAGKRLGKECMPYEWGSVSRSRRAGG</sequence>
<proteinExistence type="predicted"/>
<dbReference type="Proteomes" id="UP000308600">
    <property type="component" value="Unassembled WGS sequence"/>
</dbReference>
<reference evidence="1 2" key="1">
    <citation type="journal article" date="2019" name="Nat. Ecol. Evol.">
        <title>Megaphylogeny resolves global patterns of mushroom evolution.</title>
        <authorList>
            <person name="Varga T."/>
            <person name="Krizsan K."/>
            <person name="Foldi C."/>
            <person name="Dima B."/>
            <person name="Sanchez-Garcia M."/>
            <person name="Sanchez-Ramirez S."/>
            <person name="Szollosi G.J."/>
            <person name="Szarkandi J.G."/>
            <person name="Papp V."/>
            <person name="Albert L."/>
            <person name="Andreopoulos W."/>
            <person name="Angelini C."/>
            <person name="Antonin V."/>
            <person name="Barry K.W."/>
            <person name="Bougher N.L."/>
            <person name="Buchanan P."/>
            <person name="Buyck B."/>
            <person name="Bense V."/>
            <person name="Catcheside P."/>
            <person name="Chovatia M."/>
            <person name="Cooper J."/>
            <person name="Damon W."/>
            <person name="Desjardin D."/>
            <person name="Finy P."/>
            <person name="Geml J."/>
            <person name="Haridas S."/>
            <person name="Hughes K."/>
            <person name="Justo A."/>
            <person name="Karasinski D."/>
            <person name="Kautmanova I."/>
            <person name="Kiss B."/>
            <person name="Kocsube S."/>
            <person name="Kotiranta H."/>
            <person name="LaButti K.M."/>
            <person name="Lechner B.E."/>
            <person name="Liimatainen K."/>
            <person name="Lipzen A."/>
            <person name="Lukacs Z."/>
            <person name="Mihaltcheva S."/>
            <person name="Morgado L.N."/>
            <person name="Niskanen T."/>
            <person name="Noordeloos M.E."/>
            <person name="Ohm R.A."/>
            <person name="Ortiz-Santana B."/>
            <person name="Ovrebo C."/>
            <person name="Racz N."/>
            <person name="Riley R."/>
            <person name="Savchenko A."/>
            <person name="Shiryaev A."/>
            <person name="Soop K."/>
            <person name="Spirin V."/>
            <person name="Szebenyi C."/>
            <person name="Tomsovsky M."/>
            <person name="Tulloss R.E."/>
            <person name="Uehling J."/>
            <person name="Grigoriev I.V."/>
            <person name="Vagvolgyi C."/>
            <person name="Papp T."/>
            <person name="Martin F.M."/>
            <person name="Miettinen O."/>
            <person name="Hibbett D.S."/>
            <person name="Nagy L.G."/>
        </authorList>
    </citation>
    <scope>NUCLEOTIDE SEQUENCE [LARGE SCALE GENOMIC DNA]</scope>
    <source>
        <strain evidence="1 2">NL-1719</strain>
    </source>
</reference>
<accession>A0ACD3ADV8</accession>
<feature type="non-terminal residue" evidence="1">
    <location>
        <position position="246"/>
    </location>
</feature>